<proteinExistence type="predicted"/>
<evidence type="ECO:0000313" key="2">
    <source>
        <dbReference type="Proteomes" id="UP001549921"/>
    </source>
</evidence>
<sequence length="95" mass="10275">MEKGAVKLPQSTWGLLSSTGKREIISVSRTLNDSKKILCVAGVQNPKACATTGEDGGDQTFRTHLLPALRKKPFKVTVSADPLFRSTEMSIVTEV</sequence>
<accession>A0ABD0T8F9</accession>
<dbReference type="EMBL" id="JBEDNZ010000010">
    <property type="protein sequence ID" value="KAL0832900.1"/>
    <property type="molecule type" value="Genomic_DNA"/>
</dbReference>
<reference evidence="1 2" key="1">
    <citation type="submission" date="2024-06" db="EMBL/GenBank/DDBJ databases">
        <title>A chromosome-level genome assembly of beet webworm, Loxostege sticticalis.</title>
        <authorList>
            <person name="Zhang Y."/>
        </authorList>
    </citation>
    <scope>NUCLEOTIDE SEQUENCE [LARGE SCALE GENOMIC DNA]</scope>
    <source>
        <strain evidence="1">AQ028</strain>
        <tissue evidence="1">Male pupae</tissue>
    </source>
</reference>
<comment type="caution">
    <text evidence="1">The sequence shown here is derived from an EMBL/GenBank/DDBJ whole genome shotgun (WGS) entry which is preliminary data.</text>
</comment>
<evidence type="ECO:0000313" key="1">
    <source>
        <dbReference type="EMBL" id="KAL0832900.1"/>
    </source>
</evidence>
<organism evidence="1 2">
    <name type="scientific">Loxostege sticticalis</name>
    <name type="common">Beet webworm moth</name>
    <dbReference type="NCBI Taxonomy" id="481309"/>
    <lineage>
        <taxon>Eukaryota</taxon>
        <taxon>Metazoa</taxon>
        <taxon>Ecdysozoa</taxon>
        <taxon>Arthropoda</taxon>
        <taxon>Hexapoda</taxon>
        <taxon>Insecta</taxon>
        <taxon>Pterygota</taxon>
        <taxon>Neoptera</taxon>
        <taxon>Endopterygota</taxon>
        <taxon>Lepidoptera</taxon>
        <taxon>Glossata</taxon>
        <taxon>Ditrysia</taxon>
        <taxon>Pyraloidea</taxon>
        <taxon>Crambidae</taxon>
        <taxon>Pyraustinae</taxon>
        <taxon>Loxostege</taxon>
    </lineage>
</organism>
<name>A0ABD0T8F9_LOXSC</name>
<protein>
    <submittedName>
        <fullName evidence="1">Uncharacterized protein</fullName>
    </submittedName>
</protein>
<dbReference type="AlphaFoldDB" id="A0ABD0T8F9"/>
<dbReference type="Proteomes" id="UP001549921">
    <property type="component" value="Unassembled WGS sequence"/>
</dbReference>
<gene>
    <name evidence="1" type="ORF">ABMA28_001046</name>
</gene>